<proteinExistence type="predicted"/>
<feature type="region of interest" description="Disordered" evidence="1">
    <location>
        <begin position="278"/>
        <end position="309"/>
    </location>
</feature>
<name>A0ABV2N9Q9_9HYPH</name>
<dbReference type="InterPro" id="IPR009003">
    <property type="entry name" value="Peptidase_S1_PA"/>
</dbReference>
<keyword evidence="3" id="KW-1185">Reference proteome</keyword>
<keyword evidence="2" id="KW-0808">Transferase</keyword>
<dbReference type="GO" id="GO:0016746">
    <property type="term" value="F:acyltransferase activity"/>
    <property type="evidence" value="ECO:0007669"/>
    <property type="project" value="UniProtKB-KW"/>
</dbReference>
<protein>
    <submittedName>
        <fullName evidence="2">Pyruvate/2-oxoglutarate dehydrogenase complex dihydrolipoamide acyltransferase (E2) component</fullName>
    </submittedName>
</protein>
<dbReference type="EMBL" id="JBEPNW010000002">
    <property type="protein sequence ID" value="MET3863180.1"/>
    <property type="molecule type" value="Genomic_DNA"/>
</dbReference>
<gene>
    <name evidence="2" type="ORF">ABIC20_000489</name>
</gene>
<evidence type="ECO:0000313" key="3">
    <source>
        <dbReference type="Proteomes" id="UP001549119"/>
    </source>
</evidence>
<dbReference type="SUPFAM" id="SSF50494">
    <property type="entry name" value="Trypsin-like serine proteases"/>
    <property type="match status" value="1"/>
</dbReference>
<dbReference type="Proteomes" id="UP001549119">
    <property type="component" value="Unassembled WGS sequence"/>
</dbReference>
<reference evidence="2 3" key="1">
    <citation type="submission" date="2024-06" db="EMBL/GenBank/DDBJ databases">
        <title>Genomics of switchgrass bacterial isolates.</title>
        <authorList>
            <person name="Shade A."/>
        </authorList>
    </citation>
    <scope>NUCLEOTIDE SEQUENCE [LARGE SCALE GENOMIC DNA]</scope>
    <source>
        <strain evidence="2 3">PvP084</strain>
    </source>
</reference>
<evidence type="ECO:0000313" key="2">
    <source>
        <dbReference type="EMBL" id="MET3863180.1"/>
    </source>
</evidence>
<feature type="compositionally biased region" description="Low complexity" evidence="1">
    <location>
        <begin position="278"/>
        <end position="294"/>
    </location>
</feature>
<keyword evidence="2" id="KW-0670">Pyruvate</keyword>
<organism evidence="2 3">
    <name type="scientific">Methylobacterium radiotolerans</name>
    <dbReference type="NCBI Taxonomy" id="31998"/>
    <lineage>
        <taxon>Bacteria</taxon>
        <taxon>Pseudomonadati</taxon>
        <taxon>Pseudomonadota</taxon>
        <taxon>Alphaproteobacteria</taxon>
        <taxon>Hyphomicrobiales</taxon>
        <taxon>Methylobacteriaceae</taxon>
        <taxon>Methylobacterium</taxon>
    </lineage>
</organism>
<accession>A0ABV2N9Q9</accession>
<comment type="caution">
    <text evidence="2">The sequence shown here is derived from an EMBL/GenBank/DDBJ whole genome shotgun (WGS) entry which is preliminary data.</text>
</comment>
<keyword evidence="2" id="KW-0012">Acyltransferase</keyword>
<dbReference type="RefSeq" id="WP_053620878.1">
    <property type="nucleotide sequence ID" value="NZ_JBEPNV010000001.1"/>
</dbReference>
<sequence length="490" mass="49232">MDSGDASRCRIPDAQRSRARRATALAILIALGTGPVAGQDRPAPARVAPRPAPAPGALADPAFEAMRAGFEALPEADRKAVQDALVWTGDFNAVVSGAFGRRTFEALNAYAARTGGADPLDSRGRAALLAAGAAARNAARFRVAVDPGTGTVMGVPERLLGRRTALPSGTRWQSQDGRVTLESRAFPPGSESLDALFEKATAPLPGRKVTYKLRRPDTVVVTAETGPGLSYIRYASGPEGVRGFLLGYDRALAPEVDRLVIAVANAFVPFPDPAAAPAAQLSAGPAPATRAAANPAPPPQAAAPLRPASLSSAPASGAGLAVAPGRVLTASAVLEGCAQPRVGATPVRVLATDPAGLALLDVPGTPAPLRAAIRIEPVGAEESVIALAPGPDGVQAAPGEVRGGDVIAALQPGSGGAPVLERSGTLVGLVARYPAAPRRVAGVVPPARLPLVPARAIHAFLSAQGVPPAPPQPGAGPGAVAPAVVGITCR</sequence>
<evidence type="ECO:0000256" key="1">
    <source>
        <dbReference type="SAM" id="MobiDB-lite"/>
    </source>
</evidence>